<dbReference type="Pfam" id="PF08558">
    <property type="entry name" value="TRF"/>
    <property type="match status" value="1"/>
</dbReference>
<comment type="subcellular location">
    <subcellularLocation>
        <location evidence="1">Chromosome</location>
        <location evidence="1">Telomere</location>
    </subcellularLocation>
    <subcellularLocation>
        <location evidence="11">Nucleus</location>
    </subcellularLocation>
</comment>
<dbReference type="InterPro" id="IPR031902">
    <property type="entry name" value="TERF2_RBM"/>
</dbReference>
<keyword evidence="5" id="KW-0832">Ubl conjugation</keyword>
<feature type="compositionally biased region" description="Basic residues" evidence="12">
    <location>
        <begin position="57"/>
        <end position="75"/>
    </location>
</feature>
<dbReference type="SMART" id="SM00717">
    <property type="entry name" value="SANT"/>
    <property type="match status" value="1"/>
</dbReference>
<comment type="subunit">
    <text evidence="10">Homodimer. Component of the shelterin complex (telosome) composed of TERF1, TERF2, TINF2, TERF2IP/RAP1, ACD and POT1. Interacts with NBN; interaction takes place with unphosphorylated NBN during G1 phase and prevents to prevent ATM activation and non-homologous end joining repair. Interacts with SLX4/BTBD12. Interacts with DCLRE1B/Apollo and TERF2IP/RAP1; the interaction is direct.</text>
</comment>
<dbReference type="Proteomes" id="UP000314985">
    <property type="component" value="Chromosome 6"/>
</dbReference>
<dbReference type="FunFam" id="1.10.10.60:FF:000129">
    <property type="entry name" value="Telomeric repeat-binding factor 2"/>
    <property type="match status" value="1"/>
</dbReference>
<dbReference type="AlphaFoldDB" id="A0A4X1SFT9"/>
<dbReference type="GO" id="GO:0000782">
    <property type="term" value="C:telomere cap complex"/>
    <property type="evidence" value="ECO:0007669"/>
    <property type="project" value="UniProtKB-ARBA"/>
</dbReference>
<dbReference type="InterPro" id="IPR017357">
    <property type="entry name" value="TERF1/2"/>
</dbReference>
<evidence type="ECO:0000256" key="11">
    <source>
        <dbReference type="PIRNR" id="PIRNR038016"/>
    </source>
</evidence>
<dbReference type="CDD" id="cd11660">
    <property type="entry name" value="SANT_TRF"/>
    <property type="match status" value="1"/>
</dbReference>
<reference evidence="15" key="2">
    <citation type="submission" date="2025-08" db="UniProtKB">
        <authorList>
            <consortium name="Ensembl"/>
        </authorList>
    </citation>
    <scope>IDENTIFICATION</scope>
</reference>
<feature type="domain" description="HTH myb-type" evidence="14">
    <location>
        <begin position="483"/>
        <end position="540"/>
    </location>
</feature>
<dbReference type="InterPro" id="IPR009057">
    <property type="entry name" value="Homeodomain-like_sf"/>
</dbReference>
<proteinExistence type="predicted"/>
<evidence type="ECO:0000313" key="16">
    <source>
        <dbReference type="Proteomes" id="UP000314985"/>
    </source>
</evidence>
<evidence type="ECO:0000256" key="12">
    <source>
        <dbReference type="SAM" id="MobiDB-lite"/>
    </source>
</evidence>
<dbReference type="GO" id="GO:0044877">
    <property type="term" value="F:protein-containing complex binding"/>
    <property type="evidence" value="ECO:0007669"/>
    <property type="project" value="UniProtKB-ARBA"/>
</dbReference>
<keyword evidence="4" id="KW-0597">Phosphoprotein</keyword>
<dbReference type="InterPro" id="IPR013867">
    <property type="entry name" value="Telomere_rpt-bd_fac_dimer_dom"/>
</dbReference>
<feature type="region of interest" description="Disordered" evidence="12">
    <location>
        <begin position="356"/>
        <end position="463"/>
    </location>
</feature>
<accession>A0A4X1SFT9</accession>
<evidence type="ECO:0000259" key="14">
    <source>
        <dbReference type="PROSITE" id="PS51294"/>
    </source>
</evidence>
<name>A0A4X1SFT9_PIG</name>
<dbReference type="InterPro" id="IPR030657">
    <property type="entry name" value="TERF2"/>
</dbReference>
<dbReference type="GO" id="GO:0003691">
    <property type="term" value="F:double-stranded telomeric DNA binding"/>
    <property type="evidence" value="ECO:0007669"/>
    <property type="project" value="UniProtKB-UniRule"/>
</dbReference>
<dbReference type="InterPro" id="IPR036507">
    <property type="entry name" value="Telomere_rpt-bd_fac_dimer_sf"/>
</dbReference>
<dbReference type="InterPro" id="IPR017930">
    <property type="entry name" value="Myb_dom"/>
</dbReference>
<dbReference type="PROSITE" id="PS50090">
    <property type="entry name" value="MYB_LIKE"/>
    <property type="match status" value="1"/>
</dbReference>
<dbReference type="FunFam" id="1.25.40.210:FF:000002">
    <property type="entry name" value="Telomeric repeat-binding factor 2"/>
    <property type="match status" value="1"/>
</dbReference>
<dbReference type="Ensembl" id="ENSSSCT00070001030.1">
    <property type="protein sequence ID" value="ENSSSCP00070000905.1"/>
    <property type="gene ID" value="ENSSSCG00070000544.1"/>
</dbReference>
<keyword evidence="9 11" id="KW-0131">Cell cycle</keyword>
<evidence type="ECO:0000256" key="9">
    <source>
        <dbReference type="ARBA" id="ARBA00023306"/>
    </source>
</evidence>
<dbReference type="SUPFAM" id="SSF46689">
    <property type="entry name" value="Homeodomain-like"/>
    <property type="match status" value="1"/>
</dbReference>
<feature type="compositionally biased region" description="Polar residues" evidence="12">
    <location>
        <begin position="411"/>
        <end position="423"/>
    </location>
</feature>
<protein>
    <recommendedName>
        <fullName evidence="11">Telomeric repeat-binding factor</fullName>
    </recommendedName>
</protein>
<dbReference type="GO" id="GO:0032206">
    <property type="term" value="P:positive regulation of telomere maintenance"/>
    <property type="evidence" value="ECO:0007669"/>
    <property type="project" value="UniProtKB-ARBA"/>
</dbReference>
<dbReference type="GO" id="GO:0031627">
    <property type="term" value="P:telomeric loop formation"/>
    <property type="evidence" value="ECO:0007669"/>
    <property type="project" value="UniProtKB-ARBA"/>
</dbReference>
<evidence type="ECO:0000256" key="5">
    <source>
        <dbReference type="ARBA" id="ARBA00022843"/>
    </source>
</evidence>
<evidence type="ECO:0000256" key="1">
    <source>
        <dbReference type="ARBA" id="ARBA00004574"/>
    </source>
</evidence>
<feature type="domain" description="Myb-like" evidence="13">
    <location>
        <begin position="487"/>
        <end position="536"/>
    </location>
</feature>
<evidence type="ECO:0000256" key="7">
    <source>
        <dbReference type="ARBA" id="ARBA00023125"/>
    </source>
</evidence>
<dbReference type="Gene3D" id="1.25.40.210">
    <property type="entry name" value="Telomere repeat-binding factor, dimerisation domain"/>
    <property type="match status" value="1"/>
</dbReference>
<dbReference type="Pfam" id="PF00249">
    <property type="entry name" value="Myb_DNA-binding"/>
    <property type="match status" value="1"/>
</dbReference>
<dbReference type="CDD" id="cd11654">
    <property type="entry name" value="TRF2_RBM"/>
    <property type="match status" value="1"/>
</dbReference>
<dbReference type="PIRSF" id="PIRSF038016">
    <property type="entry name" value="Telomere_bd-1_Pin2"/>
    <property type="match status" value="1"/>
</dbReference>
<sequence length="541" mass="59812">MAAGAGTAGPASGPGVVRDPAASQSGKRPGREGGEGARRSDAMAGGGGSSDSSGRAAGRRTSRSGGRARRGRHAPRLGGAAERGAGEARLEEAVNRWVLKFYFHEALRAFRGSRYEDFRQIRDIMQGEGRALGKEHTVSRLLRVMQCLSRIEEGENLDCSFDMEAELTPLESAINVLEMIKTEFTLTEAVVESSRKLVKEAAVIICIKNKEFEKASKILKKHMSKDPTTQKLRNDLLNIIREKNLAHPVIQNFSYETFQQKMLRFLESHLDDAEPYLLTMAKKALKSESSTSSTVKEDKQPAPEPVEKPLREPARQLQNTPTTIGIMTLKAAFKTLSSAQDSEAAFSKLDQKDMVLPSKVCPPSPALKNKRPRKDENESSAPAEGEGGSELQPKNKRMTISRLVLEEDSQSTEPTAGLDSSQEGIPASPPKPTILNQPLPGEKNPKVPKGKWNSSNGVEEKETWVEEDELFQVHATRDEESATNITRKQKWTVEESEWVKAGVQKYGEGNWAAISKNYPFVNRTAVMIKDRWRTMKRLGMN</sequence>
<evidence type="ECO:0000256" key="8">
    <source>
        <dbReference type="ARBA" id="ARBA00023242"/>
    </source>
</evidence>
<dbReference type="GO" id="GO:0031848">
    <property type="term" value="P:protection from non-homologous end joining at telomere"/>
    <property type="evidence" value="ECO:0007669"/>
    <property type="project" value="InterPro"/>
</dbReference>
<keyword evidence="3" id="KW-1017">Isopeptide bond</keyword>
<keyword evidence="8 11" id="KW-0539">Nucleus</keyword>
<evidence type="ECO:0000259" key="13">
    <source>
        <dbReference type="PROSITE" id="PS50090"/>
    </source>
</evidence>
<reference evidence="15 16" key="1">
    <citation type="submission" date="2017-08" db="EMBL/GenBank/DDBJ databases">
        <title>USMARCv1.0.</title>
        <authorList>
            <person name="Hannum G.I."/>
            <person name="Koren S."/>
            <person name="Schroeder S.G."/>
            <person name="Chin S.C."/>
            <person name="Nonneman D.J."/>
            <person name="Becker S.A."/>
            <person name="Rosen B.D."/>
            <person name="Bickhart D.M."/>
            <person name="Putnam N.H."/>
            <person name="Green R.E."/>
            <person name="Tuggle C.K."/>
            <person name="Liu H."/>
            <person name="Rohrer G.A."/>
            <person name="Warr A."/>
            <person name="Hall R."/>
            <person name="Kim K."/>
            <person name="Hume D.A."/>
            <person name="Talbot R."/>
            <person name="Chow W."/>
            <person name="Howe K."/>
            <person name="Schwartz A.S."/>
            <person name="Watson M."/>
            <person name="Archibald A.L."/>
            <person name="Phillippy A.M."/>
            <person name="Smith T.P.L."/>
        </authorList>
    </citation>
    <scope>NUCLEOTIDE SEQUENCE [LARGE SCALE GENOMIC DNA]</scope>
</reference>
<evidence type="ECO:0000256" key="3">
    <source>
        <dbReference type="ARBA" id="ARBA00022499"/>
    </source>
</evidence>
<dbReference type="Gene3D" id="1.10.10.60">
    <property type="entry name" value="Homeodomain-like"/>
    <property type="match status" value="1"/>
</dbReference>
<keyword evidence="2" id="KW-0158">Chromosome</keyword>
<dbReference type="PANTHER" id="PTHR46833">
    <property type="entry name" value="TELOMERIC REPEAT-BINDING FACTOR 2 TERF2"/>
    <property type="match status" value="1"/>
</dbReference>
<dbReference type="GO" id="GO:0032208">
    <property type="term" value="P:negative regulation of telomere maintenance via recombination"/>
    <property type="evidence" value="ECO:0007669"/>
    <property type="project" value="UniProtKB-ARBA"/>
</dbReference>
<feature type="region of interest" description="Disordered" evidence="12">
    <location>
        <begin position="1"/>
        <end position="85"/>
    </location>
</feature>
<comment type="function">
    <text evidence="11">Binds the telomeric double-stranded 5'-TTAGGG-3' repeat.</text>
</comment>
<keyword evidence="6 11" id="KW-0779">Telomere</keyword>
<feature type="compositionally biased region" description="Basic and acidic residues" evidence="12">
    <location>
        <begin position="295"/>
        <end position="314"/>
    </location>
</feature>
<dbReference type="PROSITE" id="PS51294">
    <property type="entry name" value="HTH_MYB"/>
    <property type="match status" value="1"/>
</dbReference>
<dbReference type="CDD" id="cd00280">
    <property type="entry name" value="TRFH"/>
    <property type="match status" value="1"/>
</dbReference>
<evidence type="ECO:0000313" key="15">
    <source>
        <dbReference type="Ensembl" id="ENSSSCP00070000905.1"/>
    </source>
</evidence>
<keyword evidence="7 11" id="KW-0238">DNA-binding</keyword>
<dbReference type="Pfam" id="PF16772">
    <property type="entry name" value="TERF2_RBM"/>
    <property type="match status" value="1"/>
</dbReference>
<dbReference type="GO" id="GO:0005654">
    <property type="term" value="C:nucleoplasm"/>
    <property type="evidence" value="ECO:0007669"/>
    <property type="project" value="UniProtKB-ARBA"/>
</dbReference>
<organism evidence="15 16">
    <name type="scientific">Sus scrofa</name>
    <name type="common">Pig</name>
    <dbReference type="NCBI Taxonomy" id="9823"/>
    <lineage>
        <taxon>Eukaryota</taxon>
        <taxon>Metazoa</taxon>
        <taxon>Chordata</taxon>
        <taxon>Craniata</taxon>
        <taxon>Vertebrata</taxon>
        <taxon>Euteleostomi</taxon>
        <taxon>Mammalia</taxon>
        <taxon>Eutheria</taxon>
        <taxon>Laurasiatheria</taxon>
        <taxon>Artiodactyla</taxon>
        <taxon>Suina</taxon>
        <taxon>Suidae</taxon>
        <taxon>Sus</taxon>
    </lineage>
</organism>
<feature type="compositionally biased region" description="Basic and acidic residues" evidence="12">
    <location>
        <begin position="29"/>
        <end position="41"/>
    </location>
</feature>
<evidence type="ECO:0000256" key="4">
    <source>
        <dbReference type="ARBA" id="ARBA00022553"/>
    </source>
</evidence>
<evidence type="ECO:0000256" key="2">
    <source>
        <dbReference type="ARBA" id="ARBA00022454"/>
    </source>
</evidence>
<feature type="region of interest" description="Disordered" evidence="12">
    <location>
        <begin position="287"/>
        <end position="322"/>
    </location>
</feature>
<dbReference type="PANTHER" id="PTHR46833:SF1">
    <property type="entry name" value="TELOMERIC REPEAT-BINDING FACTOR 2"/>
    <property type="match status" value="1"/>
</dbReference>
<evidence type="ECO:0000256" key="10">
    <source>
        <dbReference type="ARBA" id="ARBA00065753"/>
    </source>
</evidence>
<evidence type="ECO:0000256" key="6">
    <source>
        <dbReference type="ARBA" id="ARBA00022895"/>
    </source>
</evidence>
<dbReference type="InterPro" id="IPR001005">
    <property type="entry name" value="SANT/Myb"/>
</dbReference>
<feature type="compositionally biased region" description="Low complexity" evidence="12">
    <location>
        <begin position="1"/>
        <end position="15"/>
    </location>
</feature>
<dbReference type="SUPFAM" id="SSF63600">
    <property type="entry name" value="Telomeric repeat binding factor (TRF) dimerisation domain"/>
    <property type="match status" value="1"/>
</dbReference>
<dbReference type="GO" id="GO:0042803">
    <property type="term" value="F:protein homodimerization activity"/>
    <property type="evidence" value="ECO:0007669"/>
    <property type="project" value="UniProtKB-UniRule"/>
</dbReference>